<feature type="transmembrane region" description="Helical" evidence="1">
    <location>
        <begin position="235"/>
        <end position="255"/>
    </location>
</feature>
<organism evidence="2 3">
    <name type="scientific">Haoranjiania flava</name>
    <dbReference type="NCBI Taxonomy" id="1856322"/>
    <lineage>
        <taxon>Bacteria</taxon>
        <taxon>Pseudomonadati</taxon>
        <taxon>Bacteroidota</taxon>
        <taxon>Chitinophagia</taxon>
        <taxon>Chitinophagales</taxon>
        <taxon>Chitinophagaceae</taxon>
        <taxon>Haoranjiania</taxon>
    </lineage>
</organism>
<gene>
    <name evidence="2" type="ORF">OD355_12590</name>
</gene>
<comment type="caution">
    <text evidence="2">The sequence shown here is derived from an EMBL/GenBank/DDBJ whole genome shotgun (WGS) entry which is preliminary data.</text>
</comment>
<dbReference type="Proteomes" id="UP001209317">
    <property type="component" value="Unassembled WGS sequence"/>
</dbReference>
<protein>
    <submittedName>
        <fullName evidence="2">ABC transporter permease</fullName>
    </submittedName>
</protein>
<dbReference type="AlphaFoldDB" id="A0AAE3IT55"/>
<evidence type="ECO:0000256" key="1">
    <source>
        <dbReference type="SAM" id="Phobius"/>
    </source>
</evidence>
<dbReference type="EMBL" id="JAOTPL010000024">
    <property type="protein sequence ID" value="MCU7695357.1"/>
    <property type="molecule type" value="Genomic_DNA"/>
</dbReference>
<reference evidence="2" key="1">
    <citation type="submission" date="2022-10" db="EMBL/GenBank/DDBJ databases">
        <authorList>
            <person name="Kim H.S."/>
            <person name="Kim J.-S."/>
            <person name="Suh M.K."/>
            <person name="Eom M.K."/>
            <person name="Lee J.-S."/>
        </authorList>
    </citation>
    <scope>NUCLEOTIDE SEQUENCE</scope>
    <source>
        <strain evidence="2">LIP-5</strain>
    </source>
</reference>
<name>A0AAE3IT55_9BACT</name>
<feature type="transmembrane region" description="Helical" evidence="1">
    <location>
        <begin position="195"/>
        <end position="223"/>
    </location>
</feature>
<dbReference type="Pfam" id="PF02405">
    <property type="entry name" value="MlaE"/>
    <property type="match status" value="1"/>
</dbReference>
<sequence length="256" mass="28751">MINRSTIRKFGFDLFHEFGDYVMLLRKTISRPDNIKMFWKEFMKQCKIIGVESVPIVFIISFFIGMVMTLQAAYMLEMPMVPRSIIATIVRDTVMLELAPSGVGAIIACVVGFKITSELGYMRIYEQIDALKVMGVNTYSYLITPKILATLVTVPALIIYSITLSMVGGYVISLMTTALSPNDFVTGLIIDFKPFTLWVAIIKIMVFSFVISSISCFFGYTFYGSTVELSKRCTFTVSLNCIALLVFDYIITAAML</sequence>
<feature type="transmembrane region" description="Helical" evidence="1">
    <location>
        <begin position="147"/>
        <end position="175"/>
    </location>
</feature>
<feature type="transmembrane region" description="Helical" evidence="1">
    <location>
        <begin position="53"/>
        <end position="74"/>
    </location>
</feature>
<dbReference type="InterPro" id="IPR030802">
    <property type="entry name" value="Permease_MalE"/>
</dbReference>
<keyword evidence="1" id="KW-0812">Transmembrane</keyword>
<keyword evidence="1" id="KW-0472">Membrane</keyword>
<keyword evidence="3" id="KW-1185">Reference proteome</keyword>
<dbReference type="GO" id="GO:0043190">
    <property type="term" value="C:ATP-binding cassette (ABC) transporter complex"/>
    <property type="evidence" value="ECO:0007669"/>
    <property type="project" value="InterPro"/>
</dbReference>
<evidence type="ECO:0000313" key="3">
    <source>
        <dbReference type="Proteomes" id="UP001209317"/>
    </source>
</evidence>
<dbReference type="PANTHER" id="PTHR30188:SF4">
    <property type="entry name" value="PROTEIN TRIGALACTOSYLDIACYLGLYCEROL 1, CHLOROPLASTIC"/>
    <property type="match status" value="1"/>
</dbReference>
<dbReference type="GO" id="GO:0005548">
    <property type="term" value="F:phospholipid transporter activity"/>
    <property type="evidence" value="ECO:0007669"/>
    <property type="project" value="TreeGrafter"/>
</dbReference>
<feature type="transmembrane region" description="Helical" evidence="1">
    <location>
        <begin position="94"/>
        <end position="113"/>
    </location>
</feature>
<keyword evidence="1" id="KW-1133">Transmembrane helix</keyword>
<evidence type="ECO:0000313" key="2">
    <source>
        <dbReference type="EMBL" id="MCU7695357.1"/>
    </source>
</evidence>
<proteinExistence type="predicted"/>
<accession>A0AAE3IT55</accession>
<dbReference type="PANTHER" id="PTHR30188">
    <property type="entry name" value="ABC TRANSPORTER PERMEASE PROTEIN-RELATED"/>
    <property type="match status" value="1"/>
</dbReference>
<dbReference type="RefSeq" id="WP_263038845.1">
    <property type="nucleotide sequence ID" value="NZ_JAOTPL010000024.1"/>
</dbReference>